<feature type="region of interest" description="Disordered" evidence="5">
    <location>
        <begin position="657"/>
        <end position="715"/>
    </location>
</feature>
<organism evidence="7 8">
    <name type="scientific">Klebsormidium nitens</name>
    <name type="common">Green alga</name>
    <name type="synonym">Ulothrix nitens</name>
    <dbReference type="NCBI Taxonomy" id="105231"/>
    <lineage>
        <taxon>Eukaryota</taxon>
        <taxon>Viridiplantae</taxon>
        <taxon>Streptophyta</taxon>
        <taxon>Klebsormidiophyceae</taxon>
        <taxon>Klebsormidiales</taxon>
        <taxon>Klebsormidiaceae</taxon>
        <taxon>Klebsormidium</taxon>
    </lineage>
</organism>
<dbReference type="Pfam" id="PF02362">
    <property type="entry name" value="B3"/>
    <property type="match status" value="1"/>
</dbReference>
<dbReference type="CDD" id="cd10017">
    <property type="entry name" value="B3_DNA"/>
    <property type="match status" value="1"/>
</dbReference>
<dbReference type="InterPro" id="IPR015300">
    <property type="entry name" value="DNA-bd_pseudobarrel_sf"/>
</dbReference>
<dbReference type="PANTHER" id="PTHR31140:SF139">
    <property type="entry name" value="B3 DOMAIN-CONTAINING PROTEIN OS02G0455900-RELATED"/>
    <property type="match status" value="1"/>
</dbReference>
<keyword evidence="1" id="KW-0805">Transcription regulation</keyword>
<feature type="region of interest" description="Disordered" evidence="5">
    <location>
        <begin position="757"/>
        <end position="807"/>
    </location>
</feature>
<keyword evidence="3" id="KW-0804">Transcription</keyword>
<dbReference type="SUPFAM" id="SSF101936">
    <property type="entry name" value="DNA-binding pseudobarrel domain"/>
    <property type="match status" value="1"/>
</dbReference>
<feature type="compositionally biased region" description="Acidic residues" evidence="5">
    <location>
        <begin position="184"/>
        <end position="193"/>
    </location>
</feature>
<feature type="compositionally biased region" description="Basic and acidic residues" evidence="5">
    <location>
        <begin position="157"/>
        <end position="166"/>
    </location>
</feature>
<reference evidence="7 8" key="1">
    <citation type="journal article" date="2014" name="Nat. Commun.">
        <title>Klebsormidium flaccidum genome reveals primary factors for plant terrestrial adaptation.</title>
        <authorList>
            <person name="Hori K."/>
            <person name="Maruyama F."/>
            <person name="Fujisawa T."/>
            <person name="Togashi T."/>
            <person name="Yamamoto N."/>
            <person name="Seo M."/>
            <person name="Sato S."/>
            <person name="Yamada T."/>
            <person name="Mori H."/>
            <person name="Tajima N."/>
            <person name="Moriyama T."/>
            <person name="Ikeuchi M."/>
            <person name="Watanabe M."/>
            <person name="Wada H."/>
            <person name="Kobayashi K."/>
            <person name="Saito M."/>
            <person name="Masuda T."/>
            <person name="Sasaki-Sekimoto Y."/>
            <person name="Mashiguchi K."/>
            <person name="Awai K."/>
            <person name="Shimojima M."/>
            <person name="Masuda S."/>
            <person name="Iwai M."/>
            <person name="Nobusawa T."/>
            <person name="Narise T."/>
            <person name="Kondo S."/>
            <person name="Saito H."/>
            <person name="Sato R."/>
            <person name="Murakawa M."/>
            <person name="Ihara Y."/>
            <person name="Oshima-Yamada Y."/>
            <person name="Ohtaka K."/>
            <person name="Satoh M."/>
            <person name="Sonobe K."/>
            <person name="Ishii M."/>
            <person name="Ohtani R."/>
            <person name="Kanamori-Sato M."/>
            <person name="Honoki R."/>
            <person name="Miyazaki D."/>
            <person name="Mochizuki H."/>
            <person name="Umetsu J."/>
            <person name="Higashi K."/>
            <person name="Shibata D."/>
            <person name="Kamiya Y."/>
            <person name="Sato N."/>
            <person name="Nakamura Y."/>
            <person name="Tabata S."/>
            <person name="Ida S."/>
            <person name="Kurokawa K."/>
            <person name="Ohta H."/>
        </authorList>
    </citation>
    <scope>NUCLEOTIDE SEQUENCE [LARGE SCALE GENOMIC DNA]</scope>
    <source>
        <strain evidence="7 8">NIES-2285</strain>
    </source>
</reference>
<dbReference type="GO" id="GO:0003677">
    <property type="term" value="F:DNA binding"/>
    <property type="evidence" value="ECO:0007669"/>
    <property type="project" value="UniProtKB-KW"/>
</dbReference>
<dbReference type="GO" id="GO:0003700">
    <property type="term" value="F:DNA-binding transcription factor activity"/>
    <property type="evidence" value="ECO:0007669"/>
    <property type="project" value="InterPro"/>
</dbReference>
<dbReference type="PROSITE" id="PS50863">
    <property type="entry name" value="B3"/>
    <property type="match status" value="1"/>
</dbReference>
<protein>
    <recommendedName>
        <fullName evidence="6">TF-B3 domain-containing protein</fullName>
    </recommendedName>
</protein>
<feature type="region of interest" description="Disordered" evidence="5">
    <location>
        <begin position="156"/>
        <end position="238"/>
    </location>
</feature>
<feature type="compositionally biased region" description="Basic and acidic residues" evidence="5">
    <location>
        <begin position="413"/>
        <end position="426"/>
    </location>
</feature>
<feature type="region of interest" description="Disordered" evidence="5">
    <location>
        <begin position="413"/>
        <end position="522"/>
    </location>
</feature>
<evidence type="ECO:0000256" key="1">
    <source>
        <dbReference type="ARBA" id="ARBA00023015"/>
    </source>
</evidence>
<keyword evidence="8" id="KW-1185">Reference proteome</keyword>
<evidence type="ECO:0000256" key="3">
    <source>
        <dbReference type="ARBA" id="ARBA00023163"/>
    </source>
</evidence>
<feature type="compositionally biased region" description="Low complexity" evidence="5">
    <location>
        <begin position="24"/>
        <end position="33"/>
    </location>
</feature>
<dbReference type="InterPro" id="IPR003340">
    <property type="entry name" value="B3_DNA-bd"/>
</dbReference>
<proteinExistence type="predicted"/>
<dbReference type="Gene3D" id="1.10.10.60">
    <property type="entry name" value="Homeodomain-like"/>
    <property type="match status" value="1"/>
</dbReference>
<dbReference type="SUPFAM" id="SSF46689">
    <property type="entry name" value="Homeodomain-like"/>
    <property type="match status" value="1"/>
</dbReference>
<feature type="region of interest" description="Disordered" evidence="5">
    <location>
        <begin position="1121"/>
        <end position="1222"/>
    </location>
</feature>
<evidence type="ECO:0000256" key="5">
    <source>
        <dbReference type="SAM" id="MobiDB-lite"/>
    </source>
</evidence>
<dbReference type="InterPro" id="IPR044800">
    <property type="entry name" value="LEC2-like"/>
</dbReference>
<dbReference type="PANTHER" id="PTHR31140">
    <property type="entry name" value="B3 DOMAIN-CONTAINING TRANSCRIPTION FACTOR ABI3"/>
    <property type="match status" value="1"/>
</dbReference>
<dbReference type="EMBL" id="DF237022">
    <property type="protein sequence ID" value="GAQ81185.1"/>
    <property type="molecule type" value="Genomic_DNA"/>
</dbReference>
<feature type="compositionally biased region" description="Basic and acidic residues" evidence="5">
    <location>
        <begin position="282"/>
        <end position="291"/>
    </location>
</feature>
<evidence type="ECO:0000313" key="7">
    <source>
        <dbReference type="EMBL" id="GAQ81185.1"/>
    </source>
</evidence>
<feature type="compositionally biased region" description="Low complexity" evidence="5">
    <location>
        <begin position="469"/>
        <end position="478"/>
    </location>
</feature>
<dbReference type="OrthoDB" id="757982at2759"/>
<keyword evidence="4" id="KW-0539">Nucleus</keyword>
<feature type="compositionally biased region" description="Basic and acidic residues" evidence="5">
    <location>
        <begin position="1121"/>
        <end position="1139"/>
    </location>
</feature>
<feature type="region of interest" description="Disordered" evidence="5">
    <location>
        <begin position="282"/>
        <end position="308"/>
    </location>
</feature>
<dbReference type="SMART" id="SM01019">
    <property type="entry name" value="B3"/>
    <property type="match status" value="1"/>
</dbReference>
<dbReference type="AlphaFoldDB" id="A0A1Y1HRB4"/>
<keyword evidence="2" id="KW-0238">DNA-binding</keyword>
<feature type="compositionally biased region" description="Basic and acidic residues" evidence="5">
    <location>
        <begin position="200"/>
        <end position="224"/>
    </location>
</feature>
<dbReference type="InterPro" id="IPR009057">
    <property type="entry name" value="Homeodomain-like_sf"/>
</dbReference>
<feature type="region of interest" description="Disordered" evidence="5">
    <location>
        <begin position="328"/>
        <end position="350"/>
    </location>
</feature>
<feature type="compositionally biased region" description="Gly residues" evidence="5">
    <location>
        <begin position="337"/>
        <end position="349"/>
    </location>
</feature>
<feature type="compositionally biased region" description="Low complexity" evidence="5">
    <location>
        <begin position="1165"/>
        <end position="1179"/>
    </location>
</feature>
<dbReference type="STRING" id="105231.A0A1Y1HRB4"/>
<evidence type="ECO:0000256" key="4">
    <source>
        <dbReference type="ARBA" id="ARBA00023242"/>
    </source>
</evidence>
<evidence type="ECO:0000313" key="8">
    <source>
        <dbReference type="Proteomes" id="UP000054558"/>
    </source>
</evidence>
<accession>A0A1Y1HRB4</accession>
<feature type="region of interest" description="Disordered" evidence="5">
    <location>
        <begin position="1"/>
        <end position="82"/>
    </location>
</feature>
<feature type="compositionally biased region" description="Polar residues" evidence="5">
    <location>
        <begin position="442"/>
        <end position="462"/>
    </location>
</feature>
<dbReference type="Gene3D" id="2.40.330.10">
    <property type="entry name" value="DNA-binding pseudobarrel domain"/>
    <property type="match status" value="1"/>
</dbReference>
<evidence type="ECO:0000256" key="2">
    <source>
        <dbReference type="ARBA" id="ARBA00023125"/>
    </source>
</evidence>
<dbReference type="Proteomes" id="UP000054558">
    <property type="component" value="Unassembled WGS sequence"/>
</dbReference>
<feature type="compositionally biased region" description="Basic and acidic residues" evidence="5">
    <location>
        <begin position="765"/>
        <end position="774"/>
    </location>
</feature>
<sequence>MTNSSDRMLTFEQDAPTALHNSEPESAAASSRPMRPEAFEPARSQGPVDTDADSRSSSCRHAAETGPPEVESASRAGNVNSQGLVGTGVAEQLDQLGDAMLAEVEAALAAEARGDGFYGANKLGVNEFGVHEPRKLSRLASLDVLSEILSWEAFGGSEKHEERGVVDSKVGVVDSRPRGGGVESDVDNNEDDAVLASEKGGGDRQGGKDGVRGDESHQVNRGDVTKVPASVESGGGILKSKSIESEWGIALVKCGENAGGGTEDASSEGAVQELLKSYDRALDIKEKEERGGGAPSTEPSSGLSQLGEMEVDQELMTALKSNVQLRDEHGTLERAGSGEGSGEQTGGWFGRAPEVSQVGAFHDLVSRGGPVERAKEIAERVHKAGGAAEADARGLRLSDETVSALREQLLDGLDHPQFRTRGEVHLPHLPPRARPADPLHVESQSSTLTYTGSGNRVSGNRLQSRRPHSTPTSPVLSPLPSPKMTLRSQSFKESVQVGGYSRVPVDVPKPQPAGENQRMRFSPQQQKTLQEFGTKVNWVGPGVESMEEAHQICAEMSMDIKQLKKWISNHRPKELRSSSTPRPGVQPPWAIVPPLANSAFPGVYSEAALRGLSAAHPALVGHPFYPPAPFFGGPQFPQGAWVPPHYAPGGQAMWPWPASGASLPPQASTPGGAVPPPQQRSDAPGEGGGKPVDVKEIGPGGAELVRGGSLEANGGKQVPLDMERLANADNLRQVLGRKLKDFDPGKIQKLVEICKTYRQKQSSDSPHERHDGPPKKKQLKSPPEVENQLPFPPPLNLDSATPQDEYQPQWGDTLLAESTPFGGRSDNLVADPTGWNMGDLANAPFANAPFENATTLQGDGRAKAEKGLPKPGLAYPNPSMHGELAQAFDQNFLGGQPRDEMSLLPFPPPSNQFLAHSAAGGPGQQTWPEPGFDAGLANGFFYNPAAHPAAFGAFSPLEMGLPAGGVPRPATSSGKPPRTVRALHMRGGCTAPFPGTDPKEWRVNEAPGLWVRGPVTPQPMRGKFLFEKVLTASDTSPLGRIILPKSQAELHLPKVLDKEGGLITVEDADRNRWQLRYRFWPNNKSRIYVFEHTADFVQSRGLRPGDYLVVCRADEGHLILNDRRRPESPEGDPSERRATSEGSRSTRACRKRGADVSSRADVIPGGAPATAASAGGAAAKHGRSHTVGDERRRPRDDGLCQSRPRRGAARPGADPGIAVPSQLGRTSTVRVITHGVSSKPRFRPCGFEGVILEMPRRPKFPSLVRPICRSCMEPGPV</sequence>
<feature type="compositionally biased region" description="Basic and acidic residues" evidence="5">
    <location>
        <begin position="1186"/>
        <end position="1198"/>
    </location>
</feature>
<gene>
    <name evidence="7" type="ORF">KFL_000730220</name>
</gene>
<name>A0A1Y1HRB4_KLENI</name>
<feature type="domain" description="TF-B3" evidence="6">
    <location>
        <begin position="1026"/>
        <end position="1126"/>
    </location>
</feature>
<evidence type="ECO:0000259" key="6">
    <source>
        <dbReference type="PROSITE" id="PS50863"/>
    </source>
</evidence>